<dbReference type="AlphaFoldDB" id="A0A4Z0LWN5"/>
<dbReference type="RefSeq" id="WP_135446093.1">
    <property type="nucleotide sequence ID" value="NZ_SRLE01000013.1"/>
</dbReference>
<feature type="signal peptide" evidence="3">
    <location>
        <begin position="1"/>
        <end position="23"/>
    </location>
</feature>
<protein>
    <submittedName>
        <fullName evidence="5">Pilus assembly protein PilY</fullName>
    </submittedName>
</protein>
<evidence type="ECO:0000313" key="5">
    <source>
        <dbReference type="EMBL" id="TGD71577.1"/>
    </source>
</evidence>
<keyword evidence="6" id="KW-1185">Reference proteome</keyword>
<comment type="caution">
    <text evidence="5">The sequence shown here is derived from an EMBL/GenBank/DDBJ whole genome shotgun (WGS) entry which is preliminary data.</text>
</comment>
<proteinExistence type="predicted"/>
<feature type="chain" id="PRO_5021369744" evidence="3">
    <location>
        <begin position="24"/>
        <end position="1090"/>
    </location>
</feature>
<accession>A0A4Z0LWN5</accession>
<evidence type="ECO:0000313" key="6">
    <source>
        <dbReference type="Proteomes" id="UP000298050"/>
    </source>
</evidence>
<evidence type="ECO:0000259" key="4">
    <source>
        <dbReference type="Pfam" id="PF05567"/>
    </source>
</evidence>
<dbReference type="Proteomes" id="UP000298050">
    <property type="component" value="Unassembled WGS sequence"/>
</dbReference>
<dbReference type="EMBL" id="SRLE01000013">
    <property type="protein sequence ID" value="TGD71577.1"/>
    <property type="molecule type" value="Genomic_DNA"/>
</dbReference>
<organism evidence="5 6">
    <name type="scientific">Mangrovimicrobium sediminis</name>
    <dbReference type="NCBI Taxonomy" id="2562682"/>
    <lineage>
        <taxon>Bacteria</taxon>
        <taxon>Pseudomonadati</taxon>
        <taxon>Pseudomonadota</taxon>
        <taxon>Gammaproteobacteria</taxon>
        <taxon>Cellvibrionales</taxon>
        <taxon>Halieaceae</taxon>
        <taxon>Mangrovimicrobium</taxon>
    </lineage>
</organism>
<evidence type="ECO:0000256" key="1">
    <source>
        <dbReference type="ARBA" id="ARBA00022723"/>
    </source>
</evidence>
<feature type="domain" description="PilY1 beta-propeller" evidence="4">
    <location>
        <begin position="585"/>
        <end position="901"/>
    </location>
</feature>
<reference evidence="5 6" key="1">
    <citation type="submission" date="2019-04" db="EMBL/GenBank/DDBJ databases">
        <title>Taxonomy of novel Haliea sp. from mangrove soil of West Coast of India.</title>
        <authorList>
            <person name="Verma A."/>
            <person name="Kumar P."/>
            <person name="Krishnamurthi S."/>
        </authorList>
    </citation>
    <scope>NUCLEOTIDE SEQUENCE [LARGE SCALE GENOMIC DNA]</scope>
    <source>
        <strain evidence="5 6">SAOS-164</strain>
    </source>
</reference>
<keyword evidence="3" id="KW-0732">Signal</keyword>
<dbReference type="OrthoDB" id="7156875at2"/>
<dbReference type="GO" id="GO:0046872">
    <property type="term" value="F:metal ion binding"/>
    <property type="evidence" value="ECO:0007669"/>
    <property type="project" value="UniProtKB-KW"/>
</dbReference>
<dbReference type="Pfam" id="PF05567">
    <property type="entry name" value="T4P_PilY1"/>
    <property type="match status" value="1"/>
</dbReference>
<sequence length="1090" mass="115485">MNTVIRKLLFTLCSVACTASLRAEDIDLFLGAPPVEAGVPNVLFIIDNTSNWRQPFDDEMDALVDVFEALPVGSVNVGIMLNSKVNSVVRNVKGGYVRAAIRLIDEDAKDDYRLMLLGNQDDGGSIRGFQSNVHDGAGGQASVVMAEAWQYFSGGEPFAGNHEEADYRGNTYMYNGGNAVKCCAESHDVWGRPGNALDSLRASAYNSPVDPNDSCAGNYIIYIGNGPNQSSASSERNADQLLLAADWPYSATGGISGSGVIGSGGGGAQWVDLAPEVTVVDGPGQYLADEWAAFMRHSRYGISTYTIDINATTSGQGPAWSDTMRNMAHHGGGEYVDIDGDYDNIVKAVTDILSAIIAQNSVFASVALPASANAQSTFLNQVYIGQFRPDEGRGPRWFGNLKQYKLGLDADDVLRLLDANDVPALYSSSTGDTEGLFKECVSSFWTPALEDDYWDFLDPEDQRGSCISAADPGSSNTPDGPHVEKGGQAYVLRSDVLTPTSPALRKVFTCTPASGSSGCSGLTDFNVLNSDVQFPGITDANERIDRIRWARGYDVQDENGVNGQLDFRPSVHGDVIHSQPVAVDFARGTGTPEVVVFYGANDGSLRAINGSRTDTLSGIDAGGEFWAFIPPEFYDDINHVFDPNSVTIRFPATAATAPAAGVAKSYGPDGPITAWLDPNSPAVNLYVGMRRGGRTLYAFDVSDTTSNPPTDPVLKWRKGCPNLDNDTDCTTGWANIGQTWSQASVTPRAGGGPVILMGGGYDACEDYDNDVDQNNNCAGSDKGNSIYVLDADTGAILKEFGTDRAVPGRVTVVPLSEGDRDIAFAYAADTGGNLYRISGVNAESEIGSSAPVDWTITKIASFGCGGTATATCSAARKFLFGPDVVRVPDRNYEYQLLLGSGDREKPLYDYGGAAAVQNYFVSFVDKPKVPAWLIDPSPSVCGADEMCLDRLSGVSPSGPLDPNAPVNPEGWKYQLAAGEQVVSGALTVADVVNFSTHVPQLYTPGDCDAGLGTASTYNLKYSSGEGEQNVIVGGGLVPTPVAGNVILDDGTVVPFCISCGGEASPIGAAEASAAASWLQAKNRIYWKILK</sequence>
<gene>
    <name evidence="5" type="ORF">E4634_18215</name>
</gene>
<name>A0A4Z0LWN5_9GAMM</name>
<keyword evidence="1" id="KW-0479">Metal-binding</keyword>
<evidence type="ECO:0000256" key="2">
    <source>
        <dbReference type="ARBA" id="ARBA00022837"/>
    </source>
</evidence>
<dbReference type="InterPro" id="IPR008707">
    <property type="entry name" value="B-propeller_PilY1"/>
</dbReference>
<keyword evidence="2" id="KW-0106">Calcium</keyword>
<evidence type="ECO:0000256" key="3">
    <source>
        <dbReference type="SAM" id="SignalP"/>
    </source>
</evidence>